<protein>
    <submittedName>
        <fullName evidence="1">Uncharacterized protein</fullName>
    </submittedName>
</protein>
<organism evidence="1 2">
    <name type="scientific">Purpureocillium lilacinum</name>
    <name type="common">Paecilomyces lilacinus</name>
    <dbReference type="NCBI Taxonomy" id="33203"/>
    <lineage>
        <taxon>Eukaryota</taxon>
        <taxon>Fungi</taxon>
        <taxon>Dikarya</taxon>
        <taxon>Ascomycota</taxon>
        <taxon>Pezizomycotina</taxon>
        <taxon>Sordariomycetes</taxon>
        <taxon>Hypocreomycetidae</taxon>
        <taxon>Hypocreales</taxon>
        <taxon>Ophiocordycipitaceae</taxon>
        <taxon>Purpureocillium</taxon>
    </lineage>
</organism>
<accession>A0ACC4DJG5</accession>
<reference evidence="1" key="1">
    <citation type="submission" date="2024-12" db="EMBL/GenBank/DDBJ databases">
        <title>Comparative genomics and development of molecular markers within Purpureocillium lilacinum and among Purpureocillium species.</title>
        <authorList>
            <person name="Yeh Z.-Y."/>
            <person name="Ni N.-T."/>
            <person name="Lo P.-H."/>
            <person name="Mushyakhwo K."/>
            <person name="Lin C.-F."/>
            <person name="Nai Y.-S."/>
        </authorList>
    </citation>
    <scope>NUCLEOTIDE SEQUENCE</scope>
    <source>
        <strain evidence="1">NCHU-NPUST-175</strain>
    </source>
</reference>
<name>A0ACC4DJG5_PURLI</name>
<evidence type="ECO:0000313" key="1">
    <source>
        <dbReference type="EMBL" id="KAL3956449.1"/>
    </source>
</evidence>
<gene>
    <name evidence="1" type="ORF">ACCO45_009295</name>
</gene>
<comment type="caution">
    <text evidence="1">The sequence shown here is derived from an EMBL/GenBank/DDBJ whole genome shotgun (WGS) entry which is preliminary data.</text>
</comment>
<proteinExistence type="predicted"/>
<dbReference type="EMBL" id="JBGNUJ010000008">
    <property type="protein sequence ID" value="KAL3956449.1"/>
    <property type="molecule type" value="Genomic_DNA"/>
</dbReference>
<evidence type="ECO:0000313" key="2">
    <source>
        <dbReference type="Proteomes" id="UP001638806"/>
    </source>
</evidence>
<sequence length="103" mass="11614">MCYGCGIRERCPCQHPQCPVTATWPNGGHGLTIKTPASLKRCVSWMQATLGCEDIVGKHGVEWECDPPCAIWRWEYRAMKRLCKQCEMSCASEKTVPGLRRQA</sequence>
<dbReference type="Proteomes" id="UP001638806">
    <property type="component" value="Unassembled WGS sequence"/>
</dbReference>
<keyword evidence="2" id="KW-1185">Reference proteome</keyword>